<keyword evidence="1" id="KW-0808">Transferase</keyword>
<dbReference type="InterPro" id="IPR015424">
    <property type="entry name" value="PyrdxlP-dep_Trfase"/>
</dbReference>
<dbReference type="GO" id="GO:0008483">
    <property type="term" value="F:transaminase activity"/>
    <property type="evidence" value="ECO:0007669"/>
    <property type="project" value="UniProtKB-KW"/>
</dbReference>
<protein>
    <submittedName>
        <fullName evidence="1">Aminotransferase class III-fold pyridoxal phosphate-dependent enzyme</fullName>
    </submittedName>
</protein>
<gene>
    <name evidence="1" type="ORF">DT944_09055</name>
</gene>
<accession>A0A5T1VL34</accession>
<sequence length="57" mass="6873">MQNQILKNLDLKHIWHPCTQMKDHETLPLIPIKKAKGVWLYDFDDKAYMDCVSSWWV</sequence>
<proteinExistence type="predicted"/>
<dbReference type="SUPFAM" id="SSF53383">
    <property type="entry name" value="PLP-dependent transferases"/>
    <property type="match status" value="1"/>
</dbReference>
<dbReference type="EMBL" id="AACQMZ010000044">
    <property type="protein sequence ID" value="EAL7058448.1"/>
    <property type="molecule type" value="Genomic_DNA"/>
</dbReference>
<name>A0A5T1VL34_CAMJU</name>
<reference evidence="1" key="1">
    <citation type="submission" date="2018-07" db="EMBL/GenBank/DDBJ databases">
        <authorList>
            <consortium name="PulseNet: The National Subtyping Network for Foodborne Disease Surveillance"/>
            <person name="Tarr C.L."/>
            <person name="Trees E."/>
            <person name="Katz L.S."/>
            <person name="Carleton-Romer H.A."/>
            <person name="Stroika S."/>
            <person name="Kucerova Z."/>
            <person name="Roache K.F."/>
            <person name="Sabol A.L."/>
            <person name="Besser J."/>
            <person name="Gerner-Smidt P."/>
        </authorList>
    </citation>
    <scope>NUCLEOTIDE SEQUENCE</scope>
    <source>
        <strain evidence="1">PNUSAC004535</strain>
    </source>
</reference>
<dbReference type="AlphaFoldDB" id="A0A5T1VL34"/>
<comment type="caution">
    <text evidence="1">The sequence shown here is derived from an EMBL/GenBank/DDBJ whole genome shotgun (WGS) entry which is preliminary data.</text>
</comment>
<dbReference type="Gene3D" id="3.90.1150.10">
    <property type="entry name" value="Aspartate Aminotransferase, domain 1"/>
    <property type="match status" value="1"/>
</dbReference>
<organism evidence="1">
    <name type="scientific">Campylobacter jejuni</name>
    <dbReference type="NCBI Taxonomy" id="197"/>
    <lineage>
        <taxon>Bacteria</taxon>
        <taxon>Pseudomonadati</taxon>
        <taxon>Campylobacterota</taxon>
        <taxon>Epsilonproteobacteria</taxon>
        <taxon>Campylobacterales</taxon>
        <taxon>Campylobacteraceae</taxon>
        <taxon>Campylobacter</taxon>
    </lineage>
</organism>
<feature type="non-terminal residue" evidence="1">
    <location>
        <position position="57"/>
    </location>
</feature>
<keyword evidence="1" id="KW-0032">Aminotransferase</keyword>
<dbReference type="InterPro" id="IPR015422">
    <property type="entry name" value="PyrdxlP-dep_Trfase_small"/>
</dbReference>
<evidence type="ECO:0000313" key="1">
    <source>
        <dbReference type="EMBL" id="EAL7058448.1"/>
    </source>
</evidence>